<dbReference type="SUPFAM" id="SSF49464">
    <property type="entry name" value="Carboxypeptidase regulatory domain-like"/>
    <property type="match status" value="1"/>
</dbReference>
<dbReference type="InterPro" id="IPR036942">
    <property type="entry name" value="Beta-barrel_TonB_sf"/>
</dbReference>
<dbReference type="InterPro" id="IPR037066">
    <property type="entry name" value="Plug_dom_sf"/>
</dbReference>
<dbReference type="Gene3D" id="2.40.170.20">
    <property type="entry name" value="TonB-dependent receptor, beta-barrel domain"/>
    <property type="match status" value="1"/>
</dbReference>
<evidence type="ECO:0000256" key="4">
    <source>
        <dbReference type="SAM" id="SignalP"/>
    </source>
</evidence>
<dbReference type="SUPFAM" id="SSF56935">
    <property type="entry name" value="Porins"/>
    <property type="match status" value="1"/>
</dbReference>
<dbReference type="AlphaFoldDB" id="A0A4U9UQB7"/>
<dbReference type="GO" id="GO:0009279">
    <property type="term" value="C:cell outer membrane"/>
    <property type="evidence" value="ECO:0007669"/>
    <property type="project" value="UniProtKB-SubCell"/>
</dbReference>
<protein>
    <submittedName>
        <fullName evidence="6">Outer membrane receptor for ferrienterochelin and colicins</fullName>
    </submittedName>
</protein>
<dbReference type="InterPro" id="IPR012910">
    <property type="entry name" value="Plug_dom"/>
</dbReference>
<feature type="chain" id="PRO_5020808043" evidence="4">
    <location>
        <begin position="23"/>
        <end position="774"/>
    </location>
</feature>
<evidence type="ECO:0000256" key="2">
    <source>
        <dbReference type="ARBA" id="ARBA00023136"/>
    </source>
</evidence>
<sequence length="774" mass="87115">MIPFIQYMIPITCVLFPCATFAQQFTISGTVHDAATGKPLSGATIRMEPDSTVTSTNAQGFYKLMLPAGTYRLSVSHPQYQRQQHSISVNQPLLRDYALQPLPQILEEVLVSRPRQGQALDGPQSGTVHLSIKEIRDVPALLGEQDVLKTIQLLPGVQSGGEGSAHFTVRGGDVGQNLVLLDQATIYNPSHLLGFFSSFNADAIRDIQLYKGGIPAQFGGRIASVLDISMLEGNKKHFTGEGGLGVIASRLKVEGPIAQDKSSFLFSARRSYADSFLKLVKDKAMADNKLYFYDLNSKLSFHLGKKTSLYLSGYHGRDELKYSDLFSLSWSNSTATARLSHRFTDKITSNSSLIYSRFNYNAGVSSEQTDFQVASTIENVEAKQDISYYVNEQHIVRAGASLLLQRIRPANLSSDINQSVNPTAMENQRGLDLGGYLLHEWKPTDRISLNYGIHMHDFMVLGPRTFYQFDQAGKPIAEKRDESRIAKHYINLEPRLAASLLLDERRSLKLSYNRLVQNLHQLSNTSSSLPTDQYVLSSLRIKPQMVDQASFGYFQKFLNSQYDLSIETYYKRLRNQIDVRNGATLQANSHFEGELLFGIGRAYGLEGYFRKHSGRLTGWLSYTLSKSQRKFASINQGRWFNARQDRSHDLAVVANYALTPSWTIGATFVFNTGNAVTFPSGKYLVNGRSMFYYTERNGYRMPDYHRLDLGATYSPGKTNKGFRSSWTLGIYNLYNRKNAYTIDFRENKANPNLTEAYKIVLFGIVPSLTWNFKF</sequence>
<name>A0A4U9UQB7_9SPHI</name>
<organism evidence="6 7">
    <name type="scientific">Sphingobacterium thalpophilum</name>
    <dbReference type="NCBI Taxonomy" id="259"/>
    <lineage>
        <taxon>Bacteria</taxon>
        <taxon>Pseudomonadati</taxon>
        <taxon>Bacteroidota</taxon>
        <taxon>Sphingobacteriia</taxon>
        <taxon>Sphingobacteriales</taxon>
        <taxon>Sphingobacteriaceae</taxon>
        <taxon>Sphingobacterium</taxon>
    </lineage>
</organism>
<reference evidence="6 7" key="1">
    <citation type="submission" date="2019-05" db="EMBL/GenBank/DDBJ databases">
        <authorList>
            <consortium name="Pathogen Informatics"/>
        </authorList>
    </citation>
    <scope>NUCLEOTIDE SEQUENCE [LARGE SCALE GENOMIC DNA]</scope>
    <source>
        <strain evidence="6 7">NCTC11429</strain>
    </source>
</reference>
<gene>
    <name evidence="6" type="ORF">NCTC11429_01290</name>
</gene>
<feature type="signal peptide" evidence="4">
    <location>
        <begin position="1"/>
        <end position="22"/>
    </location>
</feature>
<accession>A0A4U9UQB7</accession>
<dbReference type="Pfam" id="PF13620">
    <property type="entry name" value="CarboxypepD_reg"/>
    <property type="match status" value="1"/>
</dbReference>
<dbReference type="GeneID" id="78462061"/>
<dbReference type="KEGG" id="stha:NCTC11429_01290"/>
<dbReference type="EMBL" id="LR590484">
    <property type="protein sequence ID" value="VTR34182.1"/>
    <property type="molecule type" value="Genomic_DNA"/>
</dbReference>
<dbReference type="InterPro" id="IPR008969">
    <property type="entry name" value="CarboxyPept-like_regulatory"/>
</dbReference>
<evidence type="ECO:0000256" key="1">
    <source>
        <dbReference type="ARBA" id="ARBA00004442"/>
    </source>
</evidence>
<evidence type="ECO:0000259" key="5">
    <source>
        <dbReference type="Pfam" id="PF07715"/>
    </source>
</evidence>
<keyword evidence="4" id="KW-0732">Signal</keyword>
<evidence type="ECO:0000256" key="3">
    <source>
        <dbReference type="ARBA" id="ARBA00023237"/>
    </source>
</evidence>
<keyword evidence="3" id="KW-0998">Cell outer membrane</keyword>
<dbReference type="Gene3D" id="2.170.130.10">
    <property type="entry name" value="TonB-dependent receptor, plug domain"/>
    <property type="match status" value="1"/>
</dbReference>
<dbReference type="Proteomes" id="UP000308196">
    <property type="component" value="Chromosome"/>
</dbReference>
<dbReference type="Gene3D" id="2.60.40.1120">
    <property type="entry name" value="Carboxypeptidase-like, regulatory domain"/>
    <property type="match status" value="1"/>
</dbReference>
<keyword evidence="2" id="KW-0472">Membrane</keyword>
<comment type="subcellular location">
    <subcellularLocation>
        <location evidence="1">Cell outer membrane</location>
    </subcellularLocation>
</comment>
<keyword evidence="6" id="KW-0675">Receptor</keyword>
<dbReference type="STRING" id="1123265.GCA_000686625_01727"/>
<proteinExistence type="predicted"/>
<evidence type="ECO:0000313" key="7">
    <source>
        <dbReference type="Proteomes" id="UP000308196"/>
    </source>
</evidence>
<feature type="domain" description="TonB-dependent receptor plug" evidence="5">
    <location>
        <begin position="143"/>
        <end position="221"/>
    </location>
</feature>
<dbReference type="RefSeq" id="WP_028069229.1">
    <property type="nucleotide sequence ID" value="NZ_LR590484.1"/>
</dbReference>
<dbReference type="Pfam" id="PF07715">
    <property type="entry name" value="Plug"/>
    <property type="match status" value="1"/>
</dbReference>
<evidence type="ECO:0000313" key="6">
    <source>
        <dbReference type="EMBL" id="VTR34182.1"/>
    </source>
</evidence>